<evidence type="ECO:0000313" key="2">
    <source>
        <dbReference type="Proteomes" id="UP000070539"/>
    </source>
</evidence>
<evidence type="ECO:0000313" key="1">
    <source>
        <dbReference type="EMBL" id="KXL52886.1"/>
    </source>
</evidence>
<accession>A0A136WED5</accession>
<keyword evidence="2" id="KW-1185">Reference proteome</keyword>
<proteinExistence type="predicted"/>
<dbReference type="RefSeq" id="WP_066088019.1">
    <property type="nucleotide sequence ID" value="NZ_LRVM01000005.1"/>
</dbReference>
<dbReference type="AlphaFoldDB" id="A0A136WED5"/>
<dbReference type="Proteomes" id="UP000070539">
    <property type="component" value="Unassembled WGS sequence"/>
</dbReference>
<gene>
    <name evidence="1" type="ORF">CLNEO_19100</name>
</gene>
<dbReference type="EMBL" id="LRVM01000005">
    <property type="protein sequence ID" value="KXL52886.1"/>
    <property type="molecule type" value="Genomic_DNA"/>
</dbReference>
<organism evidence="1 2">
    <name type="scientific">Anaerotignum neopropionicum</name>
    <dbReference type="NCBI Taxonomy" id="36847"/>
    <lineage>
        <taxon>Bacteria</taxon>
        <taxon>Bacillati</taxon>
        <taxon>Bacillota</taxon>
        <taxon>Clostridia</taxon>
        <taxon>Lachnospirales</taxon>
        <taxon>Anaerotignaceae</taxon>
        <taxon>Anaerotignum</taxon>
    </lineage>
</organism>
<dbReference type="OrthoDB" id="2056710at2"/>
<sequence>MLYIVGSQKEAEKLEGLLPKEVFQEVTRIAEILDDNYGADRDVFEEDGGYICILEKDSDVVELNTRHEVDLSEATPEICTKFLDGWLNALILCNNEFGINVILSTQTAISKRFYVDD</sequence>
<protein>
    <submittedName>
        <fullName evidence="1">Uncharacterized protein</fullName>
    </submittedName>
</protein>
<dbReference type="STRING" id="36847.CLNEO_19100"/>
<comment type="caution">
    <text evidence="1">The sequence shown here is derived from an EMBL/GenBank/DDBJ whole genome shotgun (WGS) entry which is preliminary data.</text>
</comment>
<reference evidence="1 2" key="1">
    <citation type="submission" date="2016-01" db="EMBL/GenBank/DDBJ databases">
        <title>Genome sequence of Clostridium neopropionicum X4, DSM-3847.</title>
        <authorList>
            <person name="Poehlein A."/>
            <person name="Beck M.H."/>
            <person name="Bengelsdorf F.R."/>
            <person name="Daniel R."/>
            <person name="Duerre P."/>
        </authorList>
    </citation>
    <scope>NUCLEOTIDE SEQUENCE [LARGE SCALE GENOMIC DNA]</scope>
    <source>
        <strain evidence="1 2">DSM-3847</strain>
    </source>
</reference>
<name>A0A136WED5_9FIRM</name>